<dbReference type="InterPro" id="IPR036412">
    <property type="entry name" value="HAD-like_sf"/>
</dbReference>
<dbReference type="CDD" id="cd07516">
    <property type="entry name" value="HAD_Pase"/>
    <property type="match status" value="1"/>
</dbReference>
<keyword evidence="2" id="KW-1185">Reference proteome</keyword>
<name>A0A371PMK2_9BACL</name>
<dbReference type="RefSeq" id="WP_116044339.1">
    <property type="nucleotide sequence ID" value="NZ_QUBQ01000001.1"/>
</dbReference>
<dbReference type="SUPFAM" id="SSF56784">
    <property type="entry name" value="HAD-like"/>
    <property type="match status" value="1"/>
</dbReference>
<dbReference type="Pfam" id="PF08282">
    <property type="entry name" value="Hydrolase_3"/>
    <property type="match status" value="1"/>
</dbReference>
<dbReference type="NCBIfam" id="TIGR01484">
    <property type="entry name" value="HAD-SF-IIB"/>
    <property type="match status" value="1"/>
</dbReference>
<dbReference type="InterPro" id="IPR000150">
    <property type="entry name" value="Cof"/>
</dbReference>
<dbReference type="NCBIfam" id="TIGR00099">
    <property type="entry name" value="Cof-subfamily"/>
    <property type="match status" value="1"/>
</dbReference>
<dbReference type="EMBL" id="QUBQ01000001">
    <property type="protein sequence ID" value="REK77017.1"/>
    <property type="molecule type" value="Genomic_DNA"/>
</dbReference>
<sequence>MRVSAVVLDLDGTLLQSNKQISIRNVRAVRQCHSLGIKIIFATARPPRTVNHFLPNDLLRLGSFVYYNGAYIQCSHTGTALHKPIPASLTAAVLDRCIREYPESELSLEVLDEWLSLKHMEVEMLVGVSSGPTVTPLEQLRKQAATKILVTGSFSVKPLFEEFSSLLHIVVTDQGRVVQISSREASKEQGVATICSAYGIPEEEVVVFGDDYNDVGLFTCFGWPVAMGNAIPELKQLAKEITGTNDEDGVALVLERILSETVIDDL</sequence>
<dbReference type="GO" id="GO:0016791">
    <property type="term" value="F:phosphatase activity"/>
    <property type="evidence" value="ECO:0007669"/>
    <property type="project" value="TreeGrafter"/>
</dbReference>
<comment type="caution">
    <text evidence="1">The sequence shown here is derived from an EMBL/GenBank/DDBJ whole genome shotgun (WGS) entry which is preliminary data.</text>
</comment>
<dbReference type="Gene3D" id="3.30.1240.10">
    <property type="match status" value="1"/>
</dbReference>
<gene>
    <name evidence="1" type="ORF">DX130_08400</name>
</gene>
<dbReference type="OrthoDB" id="9781413at2"/>
<reference evidence="1 2" key="1">
    <citation type="submission" date="2018-08" db="EMBL/GenBank/DDBJ databases">
        <title>Paenibacillus sp. M4BSY-1, whole genome shotgun sequence.</title>
        <authorList>
            <person name="Tuo L."/>
        </authorList>
    </citation>
    <scope>NUCLEOTIDE SEQUENCE [LARGE SCALE GENOMIC DNA]</scope>
    <source>
        <strain evidence="1 2">M4BSY-1</strain>
    </source>
</reference>
<dbReference type="Proteomes" id="UP000261905">
    <property type="component" value="Unassembled WGS sequence"/>
</dbReference>
<protein>
    <submittedName>
        <fullName evidence="1">HAD family phosphatase</fullName>
    </submittedName>
</protein>
<proteinExistence type="predicted"/>
<dbReference type="PANTHER" id="PTHR10000">
    <property type="entry name" value="PHOSPHOSERINE PHOSPHATASE"/>
    <property type="match status" value="1"/>
</dbReference>
<dbReference type="InterPro" id="IPR006379">
    <property type="entry name" value="HAD-SF_hydro_IIB"/>
</dbReference>
<organism evidence="1 2">
    <name type="scientific">Paenibacillus paeoniae</name>
    <dbReference type="NCBI Taxonomy" id="2292705"/>
    <lineage>
        <taxon>Bacteria</taxon>
        <taxon>Bacillati</taxon>
        <taxon>Bacillota</taxon>
        <taxon>Bacilli</taxon>
        <taxon>Bacillales</taxon>
        <taxon>Paenibacillaceae</taxon>
        <taxon>Paenibacillus</taxon>
    </lineage>
</organism>
<dbReference type="GO" id="GO:0005829">
    <property type="term" value="C:cytosol"/>
    <property type="evidence" value="ECO:0007669"/>
    <property type="project" value="TreeGrafter"/>
</dbReference>
<dbReference type="AlphaFoldDB" id="A0A371PMK2"/>
<evidence type="ECO:0000313" key="1">
    <source>
        <dbReference type="EMBL" id="REK77017.1"/>
    </source>
</evidence>
<evidence type="ECO:0000313" key="2">
    <source>
        <dbReference type="Proteomes" id="UP000261905"/>
    </source>
</evidence>
<dbReference type="PANTHER" id="PTHR10000:SF8">
    <property type="entry name" value="HAD SUPERFAMILY HYDROLASE-LIKE, TYPE 3"/>
    <property type="match status" value="1"/>
</dbReference>
<dbReference type="Gene3D" id="3.40.50.1000">
    <property type="entry name" value="HAD superfamily/HAD-like"/>
    <property type="match status" value="1"/>
</dbReference>
<dbReference type="GO" id="GO:0000287">
    <property type="term" value="F:magnesium ion binding"/>
    <property type="evidence" value="ECO:0007669"/>
    <property type="project" value="TreeGrafter"/>
</dbReference>
<accession>A0A371PMK2</accession>
<dbReference type="InterPro" id="IPR023214">
    <property type="entry name" value="HAD_sf"/>
</dbReference>